<keyword evidence="1" id="KW-0812">Transmembrane</keyword>
<dbReference type="AlphaFoldDB" id="A0A5J4SLK9"/>
<feature type="transmembrane region" description="Helical" evidence="1">
    <location>
        <begin position="354"/>
        <end position="375"/>
    </location>
</feature>
<dbReference type="EMBL" id="SNRY01000106">
    <property type="protein sequence ID" value="KAA6347104.1"/>
    <property type="molecule type" value="Genomic_DNA"/>
</dbReference>
<feature type="transmembrane region" description="Helical" evidence="1">
    <location>
        <begin position="381"/>
        <end position="397"/>
    </location>
</feature>
<feature type="transmembrane region" description="Helical" evidence="1">
    <location>
        <begin position="43"/>
        <end position="62"/>
    </location>
</feature>
<keyword evidence="1" id="KW-0472">Membrane</keyword>
<evidence type="ECO:0000313" key="2">
    <source>
        <dbReference type="EMBL" id="KAA6347104.1"/>
    </source>
</evidence>
<feature type="transmembrane region" description="Helical" evidence="1">
    <location>
        <begin position="12"/>
        <end position="31"/>
    </location>
</feature>
<reference evidence="2" key="1">
    <citation type="submission" date="2019-03" db="EMBL/GenBank/DDBJ databases">
        <title>Single cell metagenomics reveals metabolic interactions within the superorganism composed of flagellate Streblomastix strix and complex community of Bacteroidetes bacteria on its surface.</title>
        <authorList>
            <person name="Treitli S.C."/>
            <person name="Kolisko M."/>
            <person name="Husnik F."/>
            <person name="Keeling P."/>
            <person name="Hampl V."/>
        </authorList>
    </citation>
    <scope>NUCLEOTIDE SEQUENCE</scope>
    <source>
        <strain evidence="2">STM</strain>
    </source>
</reference>
<feature type="transmembrane region" description="Helical" evidence="1">
    <location>
        <begin position="317"/>
        <end position="342"/>
    </location>
</feature>
<feature type="transmembrane region" description="Helical" evidence="1">
    <location>
        <begin position="237"/>
        <end position="256"/>
    </location>
</feature>
<comment type="caution">
    <text evidence="2">The sequence shown here is derived from an EMBL/GenBank/DDBJ whole genome shotgun (WGS) entry which is preliminary data.</text>
</comment>
<evidence type="ECO:0008006" key="3">
    <source>
        <dbReference type="Google" id="ProtNLM"/>
    </source>
</evidence>
<proteinExistence type="predicted"/>
<feature type="transmembrane region" description="Helical" evidence="1">
    <location>
        <begin position="106"/>
        <end position="125"/>
    </location>
</feature>
<evidence type="ECO:0000256" key="1">
    <source>
        <dbReference type="SAM" id="Phobius"/>
    </source>
</evidence>
<accession>A0A5J4SLK9</accession>
<sequence>MNRNYKTILANINAILLIVGYPLFTSIVFNSNFESEGTRAYSVVYRAFALIIALLTIVAHGIRRPKSLDAGIISFWVLWFLYTCRVIYDLFIRTESYLVSDADKQFLIFLTFGGILIPSIAFFLSRKNIDFEKIFKWLFFLLLFVVLKGVFSNSVSLNTGRASLNVAQSSLEFGTFGSILSMQSFTIITNNMKFKKVAWGAFLLGLYAVGFAASRGPFVSLLIVLFCYLLTRGNLKTIIMILIFVMLGFFYENVIIDLLSTEFPTLMGRMDLTVHEFDTGGRDKIFVQAIEQFVNNPLFGDWFLLDPTDTTSSAHNAIIGAFSCMGLLGGISMITLYITLLIKSFKLLKYNSYLSFYASLCLFLIFYSITSGGFLMTKLNFNFAFLAILIISKKFLLNKYEYKK</sequence>
<keyword evidence="1" id="KW-1133">Transmembrane helix</keyword>
<feature type="transmembrane region" description="Helical" evidence="1">
    <location>
        <begin position="74"/>
        <end position="94"/>
    </location>
</feature>
<feature type="transmembrane region" description="Helical" evidence="1">
    <location>
        <begin position="197"/>
        <end position="230"/>
    </location>
</feature>
<organism evidence="2">
    <name type="scientific">termite gut metagenome</name>
    <dbReference type="NCBI Taxonomy" id="433724"/>
    <lineage>
        <taxon>unclassified sequences</taxon>
        <taxon>metagenomes</taxon>
        <taxon>organismal metagenomes</taxon>
    </lineage>
</organism>
<name>A0A5J4SLK9_9ZZZZ</name>
<protein>
    <recommendedName>
        <fullName evidence="3">O-antigen ligase domain-containing protein</fullName>
    </recommendedName>
</protein>
<gene>
    <name evidence="2" type="ORF">EZS27_005397</name>
</gene>
<feature type="transmembrane region" description="Helical" evidence="1">
    <location>
        <begin position="137"/>
        <end position="155"/>
    </location>
</feature>